<feature type="region of interest" description="Disordered" evidence="6">
    <location>
        <begin position="280"/>
        <end position="305"/>
    </location>
</feature>
<dbReference type="EMBL" id="NGMM01000002">
    <property type="protein sequence ID" value="OTP17393.1"/>
    <property type="molecule type" value="Genomic_DNA"/>
</dbReference>
<dbReference type="InterPro" id="IPR019533">
    <property type="entry name" value="Peptidase_S26"/>
</dbReference>
<feature type="compositionally biased region" description="Basic residues" evidence="6">
    <location>
        <begin position="74"/>
        <end position="87"/>
    </location>
</feature>
<evidence type="ECO:0000256" key="7">
    <source>
        <dbReference type="SAM" id="Phobius"/>
    </source>
</evidence>
<dbReference type="RefSeq" id="WP_086348612.1">
    <property type="nucleotide sequence ID" value="NZ_CP147247.1"/>
</dbReference>
<protein>
    <recommendedName>
        <fullName evidence="5">Signal peptidase I</fullName>
        <ecNumber evidence="5">3.4.21.89</ecNumber>
    </recommendedName>
</protein>
<dbReference type="AlphaFoldDB" id="A0A242K8A3"/>
<sequence>MTIEEQKLDRSKKKVNNQKKRSVESNKLKSKKRKKRVSDLKAGDTVPNKRRKPSNNKNASKKKKTKKNQPSNQKNRKKNTDKKKQRKSSKVVTAVFDLLFFLFIFLMLGGAAIFTISEKNDKSFYGYRFYEVYTNSMRKTQEDQKGNFVAGDMIIVKIEDPEKIKVGDIITFVPNQQSPDTYLTHRVIAKEEPEKTEQEIVDGEVQISEHYPVFTTQGDANNKSDPPVRGDRVIGVVQFSIPKAGTGLKFIRENTIPVLVMVVSFFLLVILLRQYFAPEKEDASEPKKRYDSLSTSKRRSKDLYK</sequence>
<keyword evidence="3 7" id="KW-1133">Transmembrane helix</keyword>
<comment type="subcellular location">
    <subcellularLocation>
        <location evidence="1">Membrane</location>
    </subcellularLocation>
</comment>
<dbReference type="EC" id="3.4.21.89" evidence="5"/>
<evidence type="ECO:0000313" key="9">
    <source>
        <dbReference type="EMBL" id="WYJ91000.1"/>
    </source>
</evidence>
<evidence type="ECO:0000256" key="3">
    <source>
        <dbReference type="ARBA" id="ARBA00022989"/>
    </source>
</evidence>
<dbReference type="GO" id="GO:0016020">
    <property type="term" value="C:membrane"/>
    <property type="evidence" value="ECO:0007669"/>
    <property type="project" value="UniProtKB-SubCell"/>
</dbReference>
<dbReference type="EMBL" id="CP147247">
    <property type="protein sequence ID" value="WYJ91000.1"/>
    <property type="molecule type" value="Genomic_DNA"/>
</dbReference>
<reference evidence="8" key="1">
    <citation type="submission" date="2017-05" db="EMBL/GenBank/DDBJ databases">
        <title>The Genome Sequence of Enterococcus sp. 9E7_DIV0242.</title>
        <authorList>
            <consortium name="The Broad Institute Genomics Platform"/>
            <consortium name="The Broad Institute Genomic Center for Infectious Diseases"/>
            <person name="Earl A."/>
            <person name="Manson A."/>
            <person name="Schwartman J."/>
            <person name="Gilmore M."/>
            <person name="Abouelleil A."/>
            <person name="Cao P."/>
            <person name="Chapman S."/>
            <person name="Cusick C."/>
            <person name="Shea T."/>
            <person name="Young S."/>
            <person name="Neafsey D."/>
            <person name="Nusbaum C."/>
            <person name="Birren B."/>
        </authorList>
    </citation>
    <scope>NUCLEOTIDE SEQUENCE [LARGE SCALE GENOMIC DNA]</scope>
    <source>
        <strain evidence="8">9E7_DIV0242</strain>
    </source>
</reference>
<reference evidence="9" key="2">
    <citation type="submission" date="2017-05" db="EMBL/GenBank/DDBJ databases">
        <authorList>
            <consortium name="The Broad Institute Genomics Platform"/>
            <consortium name="The Broad Institute Genomic Center for Infectious Diseases"/>
            <person name="Earl A."/>
            <person name="Manson A."/>
            <person name="Schwartman J."/>
            <person name="Gilmore M."/>
            <person name="Abouelleil A."/>
            <person name="Cao P."/>
            <person name="Chapman S."/>
            <person name="Cusick C."/>
            <person name="Shea T."/>
            <person name="Young S."/>
            <person name="Neafsey D."/>
            <person name="Nusbaum C."/>
            <person name="Birren B."/>
        </authorList>
    </citation>
    <scope>NUCLEOTIDE SEQUENCE</scope>
    <source>
        <strain evidence="9">9E7_DIV0242</strain>
    </source>
</reference>
<accession>A0A242K8A3</accession>
<evidence type="ECO:0000256" key="4">
    <source>
        <dbReference type="ARBA" id="ARBA00023136"/>
    </source>
</evidence>
<keyword evidence="10" id="KW-1185">Reference proteome</keyword>
<feature type="compositionally biased region" description="Basic and acidic residues" evidence="6">
    <location>
        <begin position="280"/>
        <end position="291"/>
    </location>
</feature>
<feature type="compositionally biased region" description="Basic residues" evidence="6">
    <location>
        <begin position="10"/>
        <end position="20"/>
    </location>
</feature>
<dbReference type="GO" id="GO:0009003">
    <property type="term" value="F:signal peptidase activity"/>
    <property type="evidence" value="ECO:0007669"/>
    <property type="project" value="UniProtKB-EC"/>
</dbReference>
<dbReference type="Proteomes" id="UP000195141">
    <property type="component" value="Chromosome"/>
</dbReference>
<name>A0A242K8A3_9ENTE</name>
<keyword evidence="2 7" id="KW-0812">Transmembrane</keyword>
<dbReference type="InterPro" id="IPR001733">
    <property type="entry name" value="Peptidase_S26B"/>
</dbReference>
<feature type="compositionally biased region" description="Basic residues" evidence="6">
    <location>
        <begin position="48"/>
        <end position="67"/>
    </location>
</feature>
<dbReference type="SUPFAM" id="SSF51306">
    <property type="entry name" value="LexA/Signal peptidase"/>
    <property type="match status" value="1"/>
</dbReference>
<organism evidence="8">
    <name type="scientific">Candidatus Enterococcus clewellii</name>
    <dbReference type="NCBI Taxonomy" id="1834193"/>
    <lineage>
        <taxon>Bacteria</taxon>
        <taxon>Bacillati</taxon>
        <taxon>Bacillota</taxon>
        <taxon>Bacilli</taxon>
        <taxon>Lactobacillales</taxon>
        <taxon>Enterococcaceae</taxon>
        <taxon>Enterococcus</taxon>
    </lineage>
</organism>
<feature type="transmembrane region" description="Helical" evidence="7">
    <location>
        <begin position="91"/>
        <end position="116"/>
    </location>
</feature>
<evidence type="ECO:0000256" key="6">
    <source>
        <dbReference type="SAM" id="MobiDB-lite"/>
    </source>
</evidence>
<evidence type="ECO:0000256" key="2">
    <source>
        <dbReference type="ARBA" id="ARBA00022692"/>
    </source>
</evidence>
<dbReference type="GO" id="GO:0006465">
    <property type="term" value="P:signal peptide processing"/>
    <property type="evidence" value="ECO:0007669"/>
    <property type="project" value="UniProtKB-UniRule"/>
</dbReference>
<gene>
    <name evidence="8" type="ORF">A5888_001531</name>
    <name evidence="9" type="ORF">A5888_002768</name>
</gene>
<feature type="compositionally biased region" description="Basic residues" evidence="6">
    <location>
        <begin position="296"/>
        <end position="305"/>
    </location>
</feature>
<reference evidence="9" key="3">
    <citation type="submission" date="2024-03" db="EMBL/GenBank/DDBJ databases">
        <title>The Genome Sequence of Enterococcus sp. DIV0242b.</title>
        <authorList>
            <consortium name="The Broad Institute Genomics Platform"/>
            <consortium name="The Broad Institute Microbial Omics Core"/>
            <consortium name="The Broad Institute Genomic Center for Infectious Diseases"/>
            <person name="Earl A."/>
            <person name="Manson A."/>
            <person name="Gilmore M."/>
            <person name="Schwartman J."/>
            <person name="Shea T."/>
            <person name="Abouelleil A."/>
            <person name="Cao P."/>
            <person name="Chapman S."/>
            <person name="Cusick C."/>
            <person name="Young S."/>
            <person name="Neafsey D."/>
            <person name="Nusbaum C."/>
            <person name="Birren B."/>
        </authorList>
    </citation>
    <scope>NUCLEOTIDE SEQUENCE</scope>
    <source>
        <strain evidence="9">9E7_DIV0242</strain>
    </source>
</reference>
<dbReference type="CDD" id="cd06530">
    <property type="entry name" value="S26_SPase_I"/>
    <property type="match status" value="1"/>
</dbReference>
<keyword evidence="4 7" id="KW-0472">Membrane</keyword>
<dbReference type="OrthoDB" id="1648066at2"/>
<dbReference type="InterPro" id="IPR036286">
    <property type="entry name" value="LexA/Signal_pep-like_sf"/>
</dbReference>
<evidence type="ECO:0000256" key="1">
    <source>
        <dbReference type="ARBA" id="ARBA00004370"/>
    </source>
</evidence>
<evidence type="ECO:0000313" key="8">
    <source>
        <dbReference type="EMBL" id="OTP17393.1"/>
    </source>
</evidence>
<proteinExistence type="predicted"/>
<evidence type="ECO:0000313" key="10">
    <source>
        <dbReference type="Proteomes" id="UP000195141"/>
    </source>
</evidence>
<feature type="region of interest" description="Disordered" evidence="6">
    <location>
        <begin position="1"/>
        <end position="87"/>
    </location>
</feature>
<feature type="transmembrane region" description="Helical" evidence="7">
    <location>
        <begin position="255"/>
        <end position="272"/>
    </location>
</feature>
<dbReference type="GO" id="GO:0004252">
    <property type="term" value="F:serine-type endopeptidase activity"/>
    <property type="evidence" value="ECO:0007669"/>
    <property type="project" value="UniProtKB-UniRule"/>
</dbReference>
<dbReference type="NCBIfam" id="TIGR02228">
    <property type="entry name" value="sigpep_I_arch"/>
    <property type="match status" value="1"/>
</dbReference>
<evidence type="ECO:0000256" key="5">
    <source>
        <dbReference type="NCBIfam" id="TIGR02228"/>
    </source>
</evidence>